<dbReference type="EMBL" id="JARBHA010000003">
    <property type="protein sequence ID" value="KAJ9704584.1"/>
    <property type="molecule type" value="Genomic_DNA"/>
</dbReference>
<dbReference type="GO" id="GO:0009733">
    <property type="term" value="P:response to auxin"/>
    <property type="evidence" value="ECO:0007669"/>
    <property type="project" value="InterPro"/>
</dbReference>
<comment type="similarity">
    <text evidence="1">Belongs to the ARG7 family.</text>
</comment>
<dbReference type="InterPro" id="IPR003676">
    <property type="entry name" value="SAUR_fam"/>
</dbReference>
<evidence type="ECO:0000256" key="1">
    <source>
        <dbReference type="ARBA" id="ARBA00006974"/>
    </source>
</evidence>
<organism evidence="2 3">
    <name type="scientific">Vitis rotundifolia</name>
    <name type="common">Muscadine grape</name>
    <dbReference type="NCBI Taxonomy" id="103349"/>
    <lineage>
        <taxon>Eukaryota</taxon>
        <taxon>Viridiplantae</taxon>
        <taxon>Streptophyta</taxon>
        <taxon>Embryophyta</taxon>
        <taxon>Tracheophyta</taxon>
        <taxon>Spermatophyta</taxon>
        <taxon>Magnoliopsida</taxon>
        <taxon>eudicotyledons</taxon>
        <taxon>Gunneridae</taxon>
        <taxon>Pentapetalae</taxon>
        <taxon>rosids</taxon>
        <taxon>Vitales</taxon>
        <taxon>Vitaceae</taxon>
        <taxon>Viteae</taxon>
        <taxon>Vitis</taxon>
    </lineage>
</organism>
<name>A0AA39ACB2_VITRO</name>
<proteinExistence type="inferred from homology"/>
<dbReference type="PANTHER" id="PTHR31175">
    <property type="entry name" value="AUXIN-RESPONSIVE FAMILY PROTEIN"/>
    <property type="match status" value="1"/>
</dbReference>
<evidence type="ECO:0000313" key="3">
    <source>
        <dbReference type="Proteomes" id="UP001168098"/>
    </source>
</evidence>
<protein>
    <submittedName>
        <fullName evidence="2">Uncharacterized protein</fullName>
    </submittedName>
</protein>
<dbReference type="Pfam" id="PF02519">
    <property type="entry name" value="Auxin_inducible"/>
    <property type="match status" value="2"/>
</dbReference>
<keyword evidence="3" id="KW-1185">Reference proteome</keyword>
<evidence type="ECO:0000313" key="2">
    <source>
        <dbReference type="EMBL" id="KAJ9704584.1"/>
    </source>
</evidence>
<dbReference type="Proteomes" id="UP001168098">
    <property type="component" value="Unassembled WGS sequence"/>
</dbReference>
<dbReference type="AlphaFoldDB" id="A0AA39ACB2"/>
<accession>A0AA39ACB2</accession>
<sequence length="268" mass="30579">MTRKWQRIAALGRKRISSSRTNNNEDAGSCITSVANKGHFVVYTADQRRFMIPLVFLSNNIFRELFRMSVEEFGLPSNGPITLPCDSVLMEYIIPLIQRGMAKDIEKALLFSIATSRCSMSSSHQKLIKMARKWQKVAARWGKRISVARINQGVNADCCSTSSVADKGHFVVYTADQKRFMIPLAYLNTQIFRDLFKMSEEEFGLPSDGPITLLCDSFFMEDIVFLMQRSVAKDLEKALLMSFDNTRSSPSFFSHQEQMKPRFLVCSY</sequence>
<comment type="caution">
    <text evidence="2">The sequence shown here is derived from an EMBL/GenBank/DDBJ whole genome shotgun (WGS) entry which is preliminary data.</text>
</comment>
<gene>
    <name evidence="2" type="ORF">PVL29_002917</name>
</gene>
<dbReference type="PANTHER" id="PTHR31175:SF82">
    <property type="entry name" value="AUXIN-RESPONSIVE PROTEIN SAUR65"/>
    <property type="match status" value="1"/>
</dbReference>
<reference evidence="2 3" key="1">
    <citation type="journal article" date="2023" name="BMC Biotechnol.">
        <title>Vitis rotundifolia cv Carlos genome sequencing.</title>
        <authorList>
            <person name="Huff M."/>
            <person name="Hulse-Kemp A."/>
            <person name="Scheffler B."/>
            <person name="Youngblood R."/>
            <person name="Simpson S."/>
            <person name="Babiker E."/>
            <person name="Staton M."/>
        </authorList>
    </citation>
    <scope>NUCLEOTIDE SEQUENCE [LARGE SCALE GENOMIC DNA]</scope>
    <source>
        <tissue evidence="2">Leaf</tissue>
    </source>
</reference>